<dbReference type="EMBL" id="BLZA01000021">
    <property type="protein sequence ID" value="GHJ87259.1"/>
    <property type="molecule type" value="Genomic_DNA"/>
</dbReference>
<feature type="compositionally biased region" description="Polar residues" evidence="12">
    <location>
        <begin position="133"/>
        <end position="148"/>
    </location>
</feature>
<evidence type="ECO:0000256" key="8">
    <source>
        <dbReference type="ARBA" id="ARBA00023315"/>
    </source>
</evidence>
<dbReference type="PROSITE" id="PS50216">
    <property type="entry name" value="DHHC"/>
    <property type="match status" value="1"/>
</dbReference>
<dbReference type="InterPro" id="IPR001594">
    <property type="entry name" value="Palmitoyltrfase_DHHC"/>
</dbReference>
<reference evidence="14" key="1">
    <citation type="submission" date="2020-07" db="EMBL/GenBank/DDBJ databases">
        <title>Draft Genome Sequence of a Deep-Sea Yeast, Naganishia (Cryptococcus) liquefaciens strain N6.</title>
        <authorList>
            <person name="Han Y.W."/>
            <person name="Kajitani R."/>
            <person name="Morimoto H."/>
            <person name="Parhat M."/>
            <person name="Tsubouchi H."/>
            <person name="Bakenova O."/>
            <person name="Ogata M."/>
            <person name="Argunhan B."/>
            <person name="Aoki R."/>
            <person name="Kajiwara S."/>
            <person name="Itoh T."/>
            <person name="Iwasaki H."/>
        </authorList>
    </citation>
    <scope>NUCLEOTIDE SEQUENCE</scope>
    <source>
        <strain evidence="14">N6</strain>
    </source>
</reference>
<dbReference type="PANTHER" id="PTHR22883">
    <property type="entry name" value="ZINC FINGER DHHC DOMAIN CONTAINING PROTEIN"/>
    <property type="match status" value="1"/>
</dbReference>
<keyword evidence="6" id="KW-0564">Palmitate</keyword>
<evidence type="ECO:0000256" key="4">
    <source>
        <dbReference type="ARBA" id="ARBA00022989"/>
    </source>
</evidence>
<comment type="subcellular location">
    <subcellularLocation>
        <location evidence="1">Membrane</location>
        <topology evidence="1">Multi-pass membrane protein</topology>
    </subcellularLocation>
</comment>
<comment type="similarity">
    <text evidence="9">Belongs to the DHHC palmitoyltransferase family. PFA5 subfamily.</text>
</comment>
<evidence type="ECO:0000256" key="12">
    <source>
        <dbReference type="SAM" id="MobiDB-lite"/>
    </source>
</evidence>
<protein>
    <recommendedName>
        <fullName evidence="11">Palmitoyltransferase</fullName>
        <ecNumber evidence="11">2.3.1.225</ecNumber>
    </recommendedName>
</protein>
<evidence type="ECO:0000313" key="15">
    <source>
        <dbReference type="Proteomes" id="UP000620104"/>
    </source>
</evidence>
<comment type="domain">
    <text evidence="11">The DHHC domain is required for palmitoyltransferase activity.</text>
</comment>
<keyword evidence="15" id="KW-1185">Reference proteome</keyword>
<keyword evidence="2 11" id="KW-0808">Transferase</keyword>
<dbReference type="GO" id="GO:0019706">
    <property type="term" value="F:protein-cysteine S-palmitoyltransferase activity"/>
    <property type="evidence" value="ECO:0007669"/>
    <property type="project" value="UniProtKB-EC"/>
</dbReference>
<name>A0A8H3TW27_9TREE</name>
<feature type="transmembrane region" description="Helical" evidence="11">
    <location>
        <begin position="354"/>
        <end position="375"/>
    </location>
</feature>
<feature type="transmembrane region" description="Helical" evidence="11">
    <location>
        <begin position="387"/>
        <end position="411"/>
    </location>
</feature>
<dbReference type="InterPro" id="IPR039859">
    <property type="entry name" value="PFA4/ZDH16/20/ERF2-like"/>
</dbReference>
<evidence type="ECO:0000256" key="2">
    <source>
        <dbReference type="ARBA" id="ARBA00022679"/>
    </source>
</evidence>
<evidence type="ECO:0000256" key="1">
    <source>
        <dbReference type="ARBA" id="ARBA00004141"/>
    </source>
</evidence>
<keyword evidence="5 11" id="KW-0472">Membrane</keyword>
<dbReference type="OrthoDB" id="1436450at2759"/>
<feature type="compositionally biased region" description="Polar residues" evidence="12">
    <location>
        <begin position="267"/>
        <end position="279"/>
    </location>
</feature>
<evidence type="ECO:0000259" key="13">
    <source>
        <dbReference type="Pfam" id="PF01529"/>
    </source>
</evidence>
<dbReference type="AlphaFoldDB" id="A0A8H3TW27"/>
<feature type="compositionally biased region" description="Polar residues" evidence="12">
    <location>
        <begin position="238"/>
        <end position="247"/>
    </location>
</feature>
<accession>A0A8H3TW27</accession>
<feature type="transmembrane region" description="Helical" evidence="11">
    <location>
        <begin position="40"/>
        <end position="62"/>
    </location>
</feature>
<evidence type="ECO:0000256" key="6">
    <source>
        <dbReference type="ARBA" id="ARBA00023139"/>
    </source>
</evidence>
<dbReference type="Pfam" id="PF01529">
    <property type="entry name" value="DHHC"/>
    <property type="match status" value="1"/>
</dbReference>
<keyword evidence="4 11" id="KW-1133">Transmembrane helix</keyword>
<feature type="region of interest" description="Disordered" evidence="12">
    <location>
        <begin position="500"/>
        <end position="525"/>
    </location>
</feature>
<feature type="compositionally biased region" description="Basic and acidic residues" evidence="12">
    <location>
        <begin position="205"/>
        <end position="219"/>
    </location>
</feature>
<evidence type="ECO:0000256" key="11">
    <source>
        <dbReference type="RuleBase" id="RU079119"/>
    </source>
</evidence>
<gene>
    <name evidence="14" type="ORF">NliqN6_3661</name>
</gene>
<dbReference type="GO" id="GO:0005794">
    <property type="term" value="C:Golgi apparatus"/>
    <property type="evidence" value="ECO:0007669"/>
    <property type="project" value="TreeGrafter"/>
</dbReference>
<evidence type="ECO:0000256" key="3">
    <source>
        <dbReference type="ARBA" id="ARBA00022692"/>
    </source>
</evidence>
<comment type="catalytic activity">
    <reaction evidence="10 11">
        <text>L-cysteinyl-[protein] + hexadecanoyl-CoA = S-hexadecanoyl-L-cysteinyl-[protein] + CoA</text>
        <dbReference type="Rhea" id="RHEA:36683"/>
        <dbReference type="Rhea" id="RHEA-COMP:10131"/>
        <dbReference type="Rhea" id="RHEA-COMP:11032"/>
        <dbReference type="ChEBI" id="CHEBI:29950"/>
        <dbReference type="ChEBI" id="CHEBI:57287"/>
        <dbReference type="ChEBI" id="CHEBI:57379"/>
        <dbReference type="ChEBI" id="CHEBI:74151"/>
        <dbReference type="EC" id="2.3.1.225"/>
    </reaction>
</comment>
<feature type="compositionally biased region" description="Pro residues" evidence="12">
    <location>
        <begin position="252"/>
        <end position="263"/>
    </location>
</feature>
<evidence type="ECO:0000313" key="14">
    <source>
        <dbReference type="EMBL" id="GHJ87259.1"/>
    </source>
</evidence>
<feature type="compositionally biased region" description="Basic and acidic residues" evidence="12">
    <location>
        <begin position="180"/>
        <end position="190"/>
    </location>
</feature>
<dbReference type="GO" id="GO:0005783">
    <property type="term" value="C:endoplasmic reticulum"/>
    <property type="evidence" value="ECO:0007669"/>
    <property type="project" value="TreeGrafter"/>
</dbReference>
<organism evidence="14 15">
    <name type="scientific">Naganishia liquefaciens</name>
    <dbReference type="NCBI Taxonomy" id="104408"/>
    <lineage>
        <taxon>Eukaryota</taxon>
        <taxon>Fungi</taxon>
        <taxon>Dikarya</taxon>
        <taxon>Basidiomycota</taxon>
        <taxon>Agaricomycotina</taxon>
        <taxon>Tremellomycetes</taxon>
        <taxon>Filobasidiales</taxon>
        <taxon>Filobasidiaceae</taxon>
        <taxon>Naganishia</taxon>
    </lineage>
</organism>
<comment type="caution">
    <text evidence="14">The sequence shown here is derived from an EMBL/GenBank/DDBJ whole genome shotgun (WGS) entry which is preliminary data.</text>
</comment>
<feature type="region of interest" description="Disordered" evidence="12">
    <location>
        <begin position="133"/>
        <end position="286"/>
    </location>
</feature>
<evidence type="ECO:0000256" key="9">
    <source>
        <dbReference type="ARBA" id="ARBA00038298"/>
    </source>
</evidence>
<dbReference type="GO" id="GO:0006612">
    <property type="term" value="P:protein targeting to membrane"/>
    <property type="evidence" value="ECO:0007669"/>
    <property type="project" value="TreeGrafter"/>
</dbReference>
<feature type="compositionally biased region" description="Basic and acidic residues" evidence="12">
    <location>
        <begin position="512"/>
        <end position="525"/>
    </location>
</feature>
<dbReference type="Proteomes" id="UP000620104">
    <property type="component" value="Unassembled WGS sequence"/>
</dbReference>
<evidence type="ECO:0000256" key="7">
    <source>
        <dbReference type="ARBA" id="ARBA00023288"/>
    </source>
</evidence>
<keyword evidence="8 11" id="KW-0012">Acyltransferase</keyword>
<keyword evidence="7" id="KW-0449">Lipoprotein</keyword>
<evidence type="ECO:0000256" key="5">
    <source>
        <dbReference type="ARBA" id="ARBA00023136"/>
    </source>
</evidence>
<evidence type="ECO:0000256" key="10">
    <source>
        <dbReference type="ARBA" id="ARBA00048048"/>
    </source>
</evidence>
<dbReference type="EC" id="2.3.1.225" evidence="11"/>
<dbReference type="GO" id="GO:0016020">
    <property type="term" value="C:membrane"/>
    <property type="evidence" value="ECO:0007669"/>
    <property type="project" value="UniProtKB-SubCell"/>
</dbReference>
<feature type="domain" description="Palmitoyltransferase DHHC" evidence="13">
    <location>
        <begin position="310"/>
        <end position="422"/>
    </location>
</feature>
<dbReference type="PANTHER" id="PTHR22883:SF23">
    <property type="entry name" value="PALMITOYLTRANSFERASE ZDHHC6"/>
    <property type="match status" value="1"/>
</dbReference>
<keyword evidence="3 11" id="KW-0812">Transmembrane</keyword>
<sequence length="525" mass="58795">MPDSPAAKRKLIGFKQRIQINEQRAREKAGRPDPWVTRKFFVAAVYALVVYAYYVFVGRLCVPMLQRKGDARGSVGEGAGLLVGFNVLWLMFIWTYSRIAFTSPGWATQAVPKAAEPEDSMITTTNTGTPYQYLGTQTDTSTPIQPSDHTTDESSHMTPAQRYASIHARSRTSLMSRTSIGDRDPSDLDAARNMLPAEIPLFGQDSRRGETADSRKESALTDAPGTGGISNGDHRVSDLSQTGTLDSCTPLKPIPASDPPIPDRNPLASQNDLNANVAQPNPIPTTGVPSKPAVEWLYDRPLPPWYPGLAYCRYCKIYKPQRTHHCRHCGTCVLAMDHHCPWIGQCVGWQNHKFFIIFCGWSSLFTAYIAIVLAVKMGTQGSLDGQMLAVVIVGGFFTVFTVAMTFSHIAMACSALTTLESFSIRDQRDRESHLLAQKYGFFKWRTKHQTLKRWNHEYGDLKTEGNRWYVGGPGREWRQLMGDDPIGWILPLGHSKGNGAHWEQNPRFGPNGERRKRQEWPEHLR</sequence>
<proteinExistence type="inferred from homology"/>
<feature type="transmembrane region" description="Helical" evidence="11">
    <location>
        <begin position="74"/>
        <end position="94"/>
    </location>
</feature>